<protein>
    <submittedName>
        <fullName evidence="2">TIR-like domain protein</fullName>
    </submittedName>
</protein>
<dbReference type="InterPro" id="IPR015032">
    <property type="entry name" value="ThsB__TIR-like_domain"/>
</dbReference>
<name>A0A074VXI4_9NEIS</name>
<evidence type="ECO:0000313" key="3">
    <source>
        <dbReference type="Proteomes" id="UP000027644"/>
    </source>
</evidence>
<dbReference type="EMBL" id="AVQL01000456">
    <property type="protein sequence ID" value="KEP99973.1"/>
    <property type="molecule type" value="Genomic_DNA"/>
</dbReference>
<dbReference type="SUPFAM" id="SSF52200">
    <property type="entry name" value="Toll/Interleukin receptor TIR domain"/>
    <property type="match status" value="1"/>
</dbReference>
<evidence type="ECO:0000313" key="2">
    <source>
        <dbReference type="EMBL" id="KEP99973.1"/>
    </source>
</evidence>
<feature type="domain" description="Thoeris protein ThsB TIR-like" evidence="1">
    <location>
        <begin position="23"/>
        <end position="114"/>
    </location>
</feature>
<dbReference type="AlphaFoldDB" id="A0A074VXI4"/>
<comment type="caution">
    <text evidence="2">The sequence shown here is derived from an EMBL/GenBank/DDBJ whole genome shotgun (WGS) entry which is preliminary data.</text>
</comment>
<evidence type="ECO:0000259" key="1">
    <source>
        <dbReference type="Pfam" id="PF08937"/>
    </source>
</evidence>
<sequence>MAHNYSIFHVEEPFNELSAGALAQKDYYYYNQLRTWKFKDELFPFNDIHHKKYDVRDGSDWDSVLKPRIKERLDKADNIILFLSENTFQSRGVKEELEYGIGYLKLPVIVLYADIQDKKLMMVEGKKDMSFKVHYFINKLPLFKQLKSQVPVLHVPLNKEMVSKALKKNNFVKNSHLSPNNYMLND</sequence>
<dbReference type="Pfam" id="PF08937">
    <property type="entry name" value="ThsB_TIR"/>
    <property type="match status" value="1"/>
</dbReference>
<reference evidence="2 3" key="1">
    <citation type="journal article" date="2014" name="PLoS Genet.">
        <title>Hidden diversity in honey bee gut symbionts detected by single-cell genomics.</title>
        <authorList>
            <person name="Engel P."/>
            <person name="Stepanauskas R."/>
            <person name="Moran N."/>
        </authorList>
    </citation>
    <scope>NUCLEOTIDE SEQUENCE [LARGE SCALE GENOMIC DNA]</scope>
    <source>
        <strain evidence="2 3">SCGC AB-598-J21</strain>
    </source>
</reference>
<dbReference type="Proteomes" id="UP000027644">
    <property type="component" value="Unassembled WGS sequence"/>
</dbReference>
<accession>A0A074VXI4</accession>
<organism evidence="2 3">
    <name type="scientific">Snodgrassella alvi SCGC AB-598-J21</name>
    <dbReference type="NCBI Taxonomy" id="1385367"/>
    <lineage>
        <taxon>Bacteria</taxon>
        <taxon>Pseudomonadati</taxon>
        <taxon>Pseudomonadota</taxon>
        <taxon>Betaproteobacteria</taxon>
        <taxon>Neisseriales</taxon>
        <taxon>Neisseriaceae</taxon>
        <taxon>Snodgrassella</taxon>
    </lineage>
</organism>
<dbReference type="Gene3D" id="3.40.50.11200">
    <property type="match status" value="1"/>
</dbReference>
<proteinExistence type="predicted"/>
<gene>
    <name evidence="2" type="ORF">SASC598J21_024100</name>
</gene>
<dbReference type="InterPro" id="IPR035897">
    <property type="entry name" value="Toll_tir_struct_dom_sf"/>
</dbReference>